<evidence type="ECO:0000313" key="1">
    <source>
        <dbReference type="EMBL" id="SVC58946.1"/>
    </source>
</evidence>
<sequence>GIYRRETGPDGCDVLGEDADVPIDSAVGVIRVDDKEGSAIATLFSYGCHTVTMGPRSMIASPDFPGPARRLIENAFGGLAIFLQACGGNINPVHGIGYEVDCRDTMRRTGLTLGSEVVRVAAGIRTHVRRGDERRPMGVIPNILFWSWEPVADAGATCVKAVDETIELEFMELPSLSEAKAIHQAWQEKLADARGSDAREWEISVAMRFEDWSARLVAAVQQGNPPLETVIQAIRINDIVLAGIGLETFTETGLAIKAESAFAHTQVLGYSNGLVAYLPRAEDYPDGGWKIEERYAVPDLFFQAYSLPVAFRPDTEQRVVERVSRIIRQLA</sequence>
<accession>A0A382ND18</accession>
<dbReference type="AlphaFoldDB" id="A0A382ND18"/>
<proteinExistence type="predicted"/>
<dbReference type="EMBL" id="UINC01099573">
    <property type="protein sequence ID" value="SVC58946.1"/>
    <property type="molecule type" value="Genomic_DNA"/>
</dbReference>
<reference evidence="1" key="1">
    <citation type="submission" date="2018-05" db="EMBL/GenBank/DDBJ databases">
        <authorList>
            <person name="Lanie J.A."/>
            <person name="Ng W.-L."/>
            <person name="Kazmierczak K.M."/>
            <person name="Andrzejewski T.M."/>
            <person name="Davidsen T.M."/>
            <person name="Wayne K.J."/>
            <person name="Tettelin H."/>
            <person name="Glass J.I."/>
            <person name="Rusch D."/>
            <person name="Podicherti R."/>
            <person name="Tsui H.-C.T."/>
            <person name="Winkler M.E."/>
        </authorList>
    </citation>
    <scope>NUCLEOTIDE SEQUENCE</scope>
</reference>
<feature type="non-terminal residue" evidence="1">
    <location>
        <position position="1"/>
    </location>
</feature>
<name>A0A382ND18_9ZZZZ</name>
<organism evidence="1">
    <name type="scientific">marine metagenome</name>
    <dbReference type="NCBI Taxonomy" id="408172"/>
    <lineage>
        <taxon>unclassified sequences</taxon>
        <taxon>metagenomes</taxon>
        <taxon>ecological metagenomes</taxon>
    </lineage>
</organism>
<gene>
    <name evidence="1" type="ORF">METZ01_LOCUS311800</name>
</gene>
<protein>
    <submittedName>
        <fullName evidence="1">Uncharacterized protein</fullName>
    </submittedName>
</protein>